<dbReference type="EMBL" id="SMKI01000097">
    <property type="protein sequence ID" value="TDC75688.1"/>
    <property type="molecule type" value="Genomic_DNA"/>
</dbReference>
<dbReference type="Proteomes" id="UP000295345">
    <property type="component" value="Unassembled WGS sequence"/>
</dbReference>
<protein>
    <submittedName>
        <fullName evidence="1">Uncharacterized protein</fullName>
    </submittedName>
</protein>
<sequence length="74" mass="8061">MPASVHGNTVGIALLDQAVADNPSVTKSWVDVGFKNAVIDHGAAIDVEVVRWDPDTRGFALAPKRWIVERPRAR</sequence>
<reference evidence="1 2" key="1">
    <citation type="submission" date="2019-03" db="EMBL/GenBank/DDBJ databases">
        <title>Draft genome sequences of novel Actinobacteria.</title>
        <authorList>
            <person name="Sahin N."/>
            <person name="Ay H."/>
            <person name="Saygin H."/>
        </authorList>
    </citation>
    <scope>NUCLEOTIDE SEQUENCE [LARGE SCALE GENOMIC DNA]</scope>
    <source>
        <strain evidence="1 2">DSM 41900</strain>
    </source>
</reference>
<dbReference type="RefSeq" id="WP_132817895.1">
    <property type="nucleotide sequence ID" value="NZ_SMKI01000097.1"/>
</dbReference>
<proteinExistence type="predicted"/>
<dbReference type="AlphaFoldDB" id="A0A4R4TDP3"/>
<keyword evidence="2" id="KW-1185">Reference proteome</keyword>
<gene>
    <name evidence="1" type="ORF">E1283_11640</name>
</gene>
<name>A0A4R4TDP3_9ACTN</name>
<comment type="caution">
    <text evidence="1">The sequence shown here is derived from an EMBL/GenBank/DDBJ whole genome shotgun (WGS) entry which is preliminary data.</text>
</comment>
<organism evidence="1 2">
    <name type="scientific">Streptomyces hainanensis</name>
    <dbReference type="NCBI Taxonomy" id="402648"/>
    <lineage>
        <taxon>Bacteria</taxon>
        <taxon>Bacillati</taxon>
        <taxon>Actinomycetota</taxon>
        <taxon>Actinomycetes</taxon>
        <taxon>Kitasatosporales</taxon>
        <taxon>Streptomycetaceae</taxon>
        <taxon>Streptomyces</taxon>
    </lineage>
</organism>
<evidence type="ECO:0000313" key="1">
    <source>
        <dbReference type="EMBL" id="TDC75688.1"/>
    </source>
</evidence>
<accession>A0A4R4TDP3</accession>
<dbReference type="OrthoDB" id="3542657at2"/>
<evidence type="ECO:0000313" key="2">
    <source>
        <dbReference type="Proteomes" id="UP000295345"/>
    </source>
</evidence>